<dbReference type="Pfam" id="PF02449">
    <property type="entry name" value="Glyco_hydro_42"/>
    <property type="match status" value="1"/>
</dbReference>
<gene>
    <name evidence="14" type="ordered locus">Plav_1938</name>
</gene>
<dbReference type="GO" id="GO:0046872">
    <property type="term" value="F:metal ion binding"/>
    <property type="evidence" value="ECO:0007669"/>
    <property type="project" value="UniProtKB-KW"/>
</dbReference>
<dbReference type="Pfam" id="PF08532">
    <property type="entry name" value="Glyco_hydro_42M"/>
    <property type="match status" value="1"/>
</dbReference>
<evidence type="ECO:0000256" key="1">
    <source>
        <dbReference type="ARBA" id="ARBA00001412"/>
    </source>
</evidence>
<comment type="similarity">
    <text evidence="2 8">Belongs to the glycosyl hydrolase 42 family.</text>
</comment>
<reference evidence="14 15" key="1">
    <citation type="journal article" date="2011" name="Stand. Genomic Sci.">
        <title>Complete genome sequence of Parvibaculum lavamentivorans type strain (DS-1(T)).</title>
        <authorList>
            <person name="Schleheck D."/>
            <person name="Weiss M."/>
            <person name="Pitluck S."/>
            <person name="Bruce D."/>
            <person name="Land M.L."/>
            <person name="Han S."/>
            <person name="Saunders E."/>
            <person name="Tapia R."/>
            <person name="Detter C."/>
            <person name="Brettin T."/>
            <person name="Han J."/>
            <person name="Woyke T."/>
            <person name="Goodwin L."/>
            <person name="Pennacchio L."/>
            <person name="Nolan M."/>
            <person name="Cook A.M."/>
            <person name="Kjelleberg S."/>
            <person name="Thomas T."/>
        </authorList>
    </citation>
    <scope>NUCLEOTIDE SEQUENCE [LARGE SCALE GENOMIC DNA]</scope>
    <source>
        <strain evidence="15">DS-1 / DSM 13023 / NCIMB 13966</strain>
    </source>
</reference>
<keyword evidence="7 8" id="KW-0326">Glycosidase</keyword>
<dbReference type="AlphaFoldDB" id="A7HUH0"/>
<evidence type="ECO:0000313" key="15">
    <source>
        <dbReference type="Proteomes" id="UP000006377"/>
    </source>
</evidence>
<feature type="binding site" evidence="10">
    <location>
        <position position="112"/>
    </location>
    <ligand>
        <name>substrate</name>
    </ligand>
</feature>
<comment type="catalytic activity">
    <reaction evidence="1 8">
        <text>Hydrolysis of terminal non-reducing beta-D-galactose residues in beta-D-galactosides.</text>
        <dbReference type="EC" id="3.2.1.23"/>
    </reaction>
</comment>
<feature type="active site" description="Proton donor" evidence="9">
    <location>
        <position position="151"/>
    </location>
</feature>
<dbReference type="Proteomes" id="UP000006377">
    <property type="component" value="Chromosome"/>
</dbReference>
<feature type="domain" description="Beta-galactosidase trimerisation" evidence="13">
    <location>
        <begin position="409"/>
        <end position="602"/>
    </location>
</feature>
<dbReference type="InterPro" id="IPR013738">
    <property type="entry name" value="Beta_galactosidase_Trimer"/>
</dbReference>
<evidence type="ECO:0000256" key="3">
    <source>
        <dbReference type="ARBA" id="ARBA00012756"/>
    </source>
</evidence>
<dbReference type="Gene3D" id="2.60.40.1180">
    <property type="entry name" value="Golgi alpha-mannosidase II"/>
    <property type="match status" value="1"/>
</dbReference>
<dbReference type="CAZy" id="GH42">
    <property type="family name" value="Glycoside Hydrolase Family 42"/>
</dbReference>
<dbReference type="InterPro" id="IPR029062">
    <property type="entry name" value="Class_I_gatase-like"/>
</dbReference>
<evidence type="ECO:0000256" key="4">
    <source>
        <dbReference type="ARBA" id="ARBA00022723"/>
    </source>
</evidence>
<evidence type="ECO:0000256" key="9">
    <source>
        <dbReference type="PIRSR" id="PIRSR001084-1"/>
    </source>
</evidence>
<dbReference type="RefSeq" id="WP_012110849.1">
    <property type="nucleotide sequence ID" value="NC_009719.1"/>
</dbReference>
<dbReference type="HOGENOM" id="CLU_012430_1_0_5"/>
<keyword evidence="5 8" id="KW-0378">Hydrolase</keyword>
<evidence type="ECO:0000259" key="12">
    <source>
        <dbReference type="Pfam" id="PF02449"/>
    </source>
</evidence>
<dbReference type="Gene3D" id="3.20.20.80">
    <property type="entry name" value="Glycosidases"/>
    <property type="match status" value="1"/>
</dbReference>
<name>A7HUH0_PARL1</name>
<protein>
    <recommendedName>
        <fullName evidence="3 8">Beta-galactosidase</fullName>
        <shortName evidence="8">Beta-gal</shortName>
        <ecNumber evidence="3 8">3.2.1.23</ecNumber>
    </recommendedName>
</protein>
<dbReference type="CDD" id="cd03143">
    <property type="entry name" value="A4_beta-galactosidase_middle_domain"/>
    <property type="match status" value="1"/>
</dbReference>
<evidence type="ECO:0000259" key="13">
    <source>
        <dbReference type="Pfam" id="PF08532"/>
    </source>
</evidence>
<dbReference type="GO" id="GO:0009341">
    <property type="term" value="C:beta-galactosidase complex"/>
    <property type="evidence" value="ECO:0007669"/>
    <property type="project" value="InterPro"/>
</dbReference>
<feature type="binding site" evidence="10">
    <location>
        <position position="330"/>
    </location>
    <ligand>
        <name>substrate</name>
    </ligand>
</feature>
<evidence type="ECO:0000256" key="7">
    <source>
        <dbReference type="ARBA" id="ARBA00023295"/>
    </source>
</evidence>
<dbReference type="PIRSF" id="PIRSF001084">
    <property type="entry name" value="B-galactosidase"/>
    <property type="match status" value="1"/>
</dbReference>
<evidence type="ECO:0000256" key="11">
    <source>
        <dbReference type="PIRSR" id="PIRSR001084-3"/>
    </source>
</evidence>
<dbReference type="InterPro" id="IPR003476">
    <property type="entry name" value="Glyco_hydro_42"/>
</dbReference>
<keyword evidence="15" id="KW-1185">Reference proteome</keyword>
<evidence type="ECO:0000256" key="10">
    <source>
        <dbReference type="PIRSR" id="PIRSR001084-2"/>
    </source>
</evidence>
<dbReference type="Gene3D" id="3.40.50.880">
    <property type="match status" value="1"/>
</dbReference>
<dbReference type="InterPro" id="IPR013529">
    <property type="entry name" value="Glyco_hydro_42_N"/>
</dbReference>
<feature type="binding site" evidence="11">
    <location>
        <position position="116"/>
    </location>
    <ligand>
        <name>Zn(2+)</name>
        <dbReference type="ChEBI" id="CHEBI:29105"/>
    </ligand>
</feature>
<dbReference type="GO" id="GO:0004565">
    <property type="term" value="F:beta-galactosidase activity"/>
    <property type="evidence" value="ECO:0007669"/>
    <property type="project" value="UniProtKB-EC"/>
</dbReference>
<feature type="binding site" evidence="10">
    <location>
        <position position="150"/>
    </location>
    <ligand>
        <name>substrate</name>
    </ligand>
</feature>
<feature type="active site" description="Nucleophile" evidence="9">
    <location>
        <position position="322"/>
    </location>
</feature>
<dbReference type="STRING" id="402881.Plav_1938"/>
<dbReference type="InterPro" id="IPR013780">
    <property type="entry name" value="Glyco_hydro_b"/>
</dbReference>
<evidence type="ECO:0000256" key="8">
    <source>
        <dbReference type="PIRNR" id="PIRNR001084"/>
    </source>
</evidence>
<dbReference type="EC" id="3.2.1.23" evidence="3 8"/>
<dbReference type="eggNOG" id="COG1874">
    <property type="taxonomic scope" value="Bacteria"/>
</dbReference>
<proteinExistence type="inferred from homology"/>
<dbReference type="KEGG" id="pla:Plav_1938"/>
<dbReference type="GO" id="GO:0005975">
    <property type="term" value="P:carbohydrate metabolic process"/>
    <property type="evidence" value="ECO:0007669"/>
    <property type="project" value="InterPro"/>
</dbReference>
<dbReference type="EMBL" id="CP000774">
    <property type="protein sequence ID" value="ABS63553.1"/>
    <property type="molecule type" value="Genomic_DNA"/>
</dbReference>
<keyword evidence="6 11" id="KW-0862">Zinc</keyword>
<dbReference type="SUPFAM" id="SSF51011">
    <property type="entry name" value="Glycosyl hydrolase domain"/>
    <property type="match status" value="1"/>
</dbReference>
<dbReference type="SUPFAM" id="SSF52317">
    <property type="entry name" value="Class I glutamine amidotransferase-like"/>
    <property type="match status" value="1"/>
</dbReference>
<accession>A7HUH0</accession>
<dbReference type="InterPro" id="IPR017853">
    <property type="entry name" value="GH"/>
</dbReference>
<sequence length="664" mass="74259">MPQAQSLTDVSIGVCYYPEHWPEAMWPEDARRMREAGISRVRIGEFAWSRLEPEPGTYDFDWLSRALDTLHGEGLQVVLGTPTATPPKWLVDSMPDMLPVDRHGRPRGFASRRHYCFSHAGYRRECARIVKALAETFGQHPAIVAWQTDNEYGCHDTVLSYSDEARLGFRHWLRDRYGSVAALNDAWGNVFWSMEYRSFDEIDLPSGTVTEANPAHRADFHRYSSDQVAAFNRVQVEIIRALSPGRDILHNFMTFFLDFDHYEVMKDLDIATWDSYPLGSLDVFPGDAAHKTAFMRTGDPDLQAFHHDLYRGAGRGRFWVMEQQPGPVNWAHYNVDAQPGLVRLWGLEGFAHGAETISYFRWRQAPFAQEQFHAGLNLPDGEPDRAFHEVKQLSQDLASLGPLGASASARVALVFSYEAAWFLRVQPQGRSFSYVEQVFAMYRSLRRLGLDVDVVGPDAEVSGYALVLVPSMPHVPERLAASLAACKGTLLIAARSGSRTASHRIPDNLAPGILSGLLGVKVTRAESFRPHGAVPVRYDNENYSFDRWREFVVPEAGVEVLAETEDGHPAFTRKGRAHYLAGWPDDAFLNGVVERLAREAGLATGELPAGLRSRRRGPYRFVFNYGPAAADISPYFPASEFVLGQPRLEVGGVAVLHTDVPANG</sequence>
<dbReference type="PANTHER" id="PTHR36447">
    <property type="entry name" value="BETA-GALACTOSIDASE GANA"/>
    <property type="match status" value="1"/>
</dbReference>
<dbReference type="PANTHER" id="PTHR36447:SF2">
    <property type="entry name" value="BETA-GALACTOSIDASE YESZ"/>
    <property type="match status" value="1"/>
</dbReference>
<dbReference type="OrthoDB" id="9800974at2"/>
<evidence type="ECO:0000256" key="2">
    <source>
        <dbReference type="ARBA" id="ARBA00005940"/>
    </source>
</evidence>
<evidence type="ECO:0000313" key="14">
    <source>
        <dbReference type="EMBL" id="ABS63553.1"/>
    </source>
</evidence>
<organism evidence="14 15">
    <name type="scientific">Parvibaculum lavamentivorans (strain DS-1 / DSM 13023 / NCIMB 13966)</name>
    <dbReference type="NCBI Taxonomy" id="402881"/>
    <lineage>
        <taxon>Bacteria</taxon>
        <taxon>Pseudomonadati</taxon>
        <taxon>Pseudomonadota</taxon>
        <taxon>Alphaproteobacteria</taxon>
        <taxon>Hyphomicrobiales</taxon>
        <taxon>Parvibaculaceae</taxon>
        <taxon>Parvibaculum</taxon>
    </lineage>
</organism>
<evidence type="ECO:0000256" key="6">
    <source>
        <dbReference type="ARBA" id="ARBA00022833"/>
    </source>
</evidence>
<dbReference type="SUPFAM" id="SSF51445">
    <property type="entry name" value="(Trans)glycosidases"/>
    <property type="match status" value="1"/>
</dbReference>
<keyword evidence="4 11" id="KW-0479">Metal-binding</keyword>
<feature type="domain" description="Glycoside hydrolase family 42 N-terminal" evidence="12">
    <location>
        <begin position="15"/>
        <end position="399"/>
    </location>
</feature>
<evidence type="ECO:0000256" key="5">
    <source>
        <dbReference type="ARBA" id="ARBA00022801"/>
    </source>
</evidence>